<dbReference type="Pfam" id="PF20186">
    <property type="entry name" value="DUF6549"/>
    <property type="match status" value="1"/>
</dbReference>
<name>A0AAW6FNJ4_9BACT</name>
<evidence type="ECO:0000313" key="2">
    <source>
        <dbReference type="EMBL" id="MDB9224894.1"/>
    </source>
</evidence>
<comment type="caution">
    <text evidence="2">The sequence shown here is derived from an EMBL/GenBank/DDBJ whole genome shotgun (WGS) entry which is preliminary data.</text>
</comment>
<evidence type="ECO:0000313" key="3">
    <source>
        <dbReference type="Proteomes" id="UP001212263"/>
    </source>
</evidence>
<reference evidence="2" key="1">
    <citation type="submission" date="2023-01" db="EMBL/GenBank/DDBJ databases">
        <title>Human gut microbiome strain richness.</title>
        <authorList>
            <person name="Chen-Liaw A."/>
        </authorList>
    </citation>
    <scope>NUCLEOTIDE SEQUENCE</scope>
    <source>
        <strain evidence="2">RTP21484st1_B7_RTP21484_190118</strain>
    </source>
</reference>
<keyword evidence="1" id="KW-0732">Signal</keyword>
<feature type="chain" id="PRO_5043924777" evidence="1">
    <location>
        <begin position="24"/>
        <end position="197"/>
    </location>
</feature>
<dbReference type="AlphaFoldDB" id="A0AAW6FNJ4"/>
<protein>
    <submittedName>
        <fullName evidence="2">Uncharacterized protein</fullName>
    </submittedName>
</protein>
<dbReference type="RefSeq" id="WP_272055057.1">
    <property type="nucleotide sequence ID" value="NZ_JAQMRB010000034.1"/>
</dbReference>
<dbReference type="Proteomes" id="UP001212263">
    <property type="component" value="Unassembled WGS sequence"/>
</dbReference>
<accession>A0AAW6FNJ4</accession>
<organism evidence="2 3">
    <name type="scientific">Odoribacter splanchnicus</name>
    <dbReference type="NCBI Taxonomy" id="28118"/>
    <lineage>
        <taxon>Bacteria</taxon>
        <taxon>Pseudomonadati</taxon>
        <taxon>Bacteroidota</taxon>
        <taxon>Bacteroidia</taxon>
        <taxon>Bacteroidales</taxon>
        <taxon>Odoribacteraceae</taxon>
        <taxon>Odoribacter</taxon>
    </lineage>
</organism>
<gene>
    <name evidence="2" type="ORF">PN645_18120</name>
</gene>
<dbReference type="InterPro" id="IPR046679">
    <property type="entry name" value="DUF6549"/>
</dbReference>
<dbReference type="EMBL" id="JAQMRD010000034">
    <property type="protein sequence ID" value="MDB9224894.1"/>
    <property type="molecule type" value="Genomic_DNA"/>
</dbReference>
<feature type="signal peptide" evidence="1">
    <location>
        <begin position="1"/>
        <end position="23"/>
    </location>
</feature>
<sequence length="197" mass="22937">MKKYLLFTILILAAFLAVSVKNCQDIRTDRNRLSDNQRTLLADIKFYRTKDSLNVASVERLVLTNREFRKYAGELEKTVKELNLKVKHLQSVSQSATETKYLVQTEIRDSIVVLPGKTDTLSCINYQDPYLTFSGSITGKQFSGLIQSRDTIVQVIRRVPRRFWFIRWGTKAIRQEVISKNPYSRIAYTEYIELKDD</sequence>
<proteinExistence type="predicted"/>
<evidence type="ECO:0000256" key="1">
    <source>
        <dbReference type="SAM" id="SignalP"/>
    </source>
</evidence>